<name>A0A4P9Z545_9FUNG</name>
<dbReference type="InterPro" id="IPR008271">
    <property type="entry name" value="Ser/Thr_kinase_AS"/>
</dbReference>
<dbReference type="OrthoDB" id="4185642at2759"/>
<feature type="domain" description="Protein kinase" evidence="3">
    <location>
        <begin position="56"/>
        <end position="366"/>
    </location>
</feature>
<gene>
    <name evidence="4" type="ORF">SYNPS1DRAFT_20878</name>
</gene>
<dbReference type="Pfam" id="PF00069">
    <property type="entry name" value="Pkinase"/>
    <property type="match status" value="1"/>
</dbReference>
<feature type="compositionally biased region" description="Low complexity" evidence="1">
    <location>
        <begin position="291"/>
        <end position="309"/>
    </location>
</feature>
<dbReference type="PANTHER" id="PTHR44167:SF24">
    <property type="entry name" value="SERINE_THREONINE-PROTEIN KINASE CHK2"/>
    <property type="match status" value="1"/>
</dbReference>
<dbReference type="PANTHER" id="PTHR44167">
    <property type="entry name" value="OVARIAN-SPECIFIC SERINE/THREONINE-PROTEIN KINASE LOK-RELATED"/>
    <property type="match status" value="1"/>
</dbReference>
<dbReference type="GO" id="GO:0005634">
    <property type="term" value="C:nucleus"/>
    <property type="evidence" value="ECO:0007669"/>
    <property type="project" value="TreeGrafter"/>
</dbReference>
<evidence type="ECO:0000256" key="2">
    <source>
        <dbReference type="SAM" id="SignalP"/>
    </source>
</evidence>
<evidence type="ECO:0000313" key="4">
    <source>
        <dbReference type="EMBL" id="RKP27646.1"/>
    </source>
</evidence>
<keyword evidence="4" id="KW-0418">Kinase</keyword>
<accession>A0A4P9Z545</accession>
<organism evidence="4 5">
    <name type="scientific">Syncephalis pseudoplumigaleata</name>
    <dbReference type="NCBI Taxonomy" id="1712513"/>
    <lineage>
        <taxon>Eukaryota</taxon>
        <taxon>Fungi</taxon>
        <taxon>Fungi incertae sedis</taxon>
        <taxon>Zoopagomycota</taxon>
        <taxon>Zoopagomycotina</taxon>
        <taxon>Zoopagomycetes</taxon>
        <taxon>Zoopagales</taxon>
        <taxon>Piptocephalidaceae</taxon>
        <taxon>Syncephalis</taxon>
    </lineage>
</organism>
<dbReference type="SUPFAM" id="SSF56112">
    <property type="entry name" value="Protein kinase-like (PK-like)"/>
    <property type="match status" value="1"/>
</dbReference>
<dbReference type="PROSITE" id="PS00108">
    <property type="entry name" value="PROTEIN_KINASE_ST"/>
    <property type="match status" value="1"/>
</dbReference>
<dbReference type="SMART" id="SM00220">
    <property type="entry name" value="S_TKc"/>
    <property type="match status" value="1"/>
</dbReference>
<feature type="signal peptide" evidence="2">
    <location>
        <begin position="1"/>
        <end position="26"/>
    </location>
</feature>
<dbReference type="EMBL" id="KZ989174">
    <property type="protein sequence ID" value="RKP27646.1"/>
    <property type="molecule type" value="Genomic_DNA"/>
</dbReference>
<dbReference type="InterPro" id="IPR000719">
    <property type="entry name" value="Prot_kinase_dom"/>
</dbReference>
<dbReference type="PROSITE" id="PS50011">
    <property type="entry name" value="PROTEIN_KINASE_DOM"/>
    <property type="match status" value="1"/>
</dbReference>
<dbReference type="Gene3D" id="1.10.510.10">
    <property type="entry name" value="Transferase(Phosphotransferase) domain 1"/>
    <property type="match status" value="1"/>
</dbReference>
<dbReference type="GO" id="GO:0005524">
    <property type="term" value="F:ATP binding"/>
    <property type="evidence" value="ECO:0007669"/>
    <property type="project" value="InterPro"/>
</dbReference>
<keyword evidence="5" id="KW-1185">Reference proteome</keyword>
<dbReference type="InterPro" id="IPR011009">
    <property type="entry name" value="Kinase-like_dom_sf"/>
</dbReference>
<keyword evidence="4" id="KW-0808">Transferase</keyword>
<keyword evidence="2" id="KW-0732">Signal</keyword>
<feature type="region of interest" description="Disordered" evidence="1">
    <location>
        <begin position="291"/>
        <end position="311"/>
    </location>
</feature>
<evidence type="ECO:0000259" key="3">
    <source>
        <dbReference type="PROSITE" id="PS50011"/>
    </source>
</evidence>
<dbReference type="GO" id="GO:0004674">
    <property type="term" value="F:protein serine/threonine kinase activity"/>
    <property type="evidence" value="ECO:0007669"/>
    <property type="project" value="TreeGrafter"/>
</dbReference>
<proteinExistence type="predicted"/>
<dbReference type="AlphaFoldDB" id="A0A4P9Z545"/>
<sequence>MIKSTLSSIAAGCLLALAAISPSIHATPIGFTPGSNGAPFISAPLNAPNAFNVPTLVIRKWIAQGPMLVLGNAQYRNVPAFFKCSREASASGNEEKAFNLLLRAEKSLRGAAAMGKEFIARPMYAFKPPQGGYCTVYTYGGDMTLDALLRRQTPANKLRYLPVILDQMLQGLAYMHRAGVAHNDIKPQNVMVTVARTGGVKITIIDYDLGLEIKTPVIHINKPITVRGQTMGFRAPEGQIPNASIDGRKSDAWSVGATIYNLLTVTDTLGFDYSKKRDQWMSYIAAATPGSLPAPAASRSPARSPTLPRVSPITPANYRTFGAYPAPTTPQGAAFAQLLFKMDVLLTRDPRYRPNPQEMLAGRTKYNNRATVAAGVVNWYRGVPKI</sequence>
<dbReference type="GO" id="GO:0044773">
    <property type="term" value="P:mitotic DNA damage checkpoint signaling"/>
    <property type="evidence" value="ECO:0007669"/>
    <property type="project" value="TreeGrafter"/>
</dbReference>
<protein>
    <submittedName>
        <fullName evidence="4">Kinase-like domain-containing protein</fullName>
    </submittedName>
</protein>
<reference evidence="5" key="1">
    <citation type="journal article" date="2018" name="Nat. Microbiol.">
        <title>Leveraging single-cell genomics to expand the fungal tree of life.</title>
        <authorList>
            <person name="Ahrendt S.R."/>
            <person name="Quandt C.A."/>
            <person name="Ciobanu D."/>
            <person name="Clum A."/>
            <person name="Salamov A."/>
            <person name="Andreopoulos B."/>
            <person name="Cheng J.F."/>
            <person name="Woyke T."/>
            <person name="Pelin A."/>
            <person name="Henrissat B."/>
            <person name="Reynolds N.K."/>
            <person name="Benny G.L."/>
            <person name="Smith M.E."/>
            <person name="James T.Y."/>
            <person name="Grigoriev I.V."/>
        </authorList>
    </citation>
    <scope>NUCLEOTIDE SEQUENCE [LARGE SCALE GENOMIC DNA]</scope>
    <source>
        <strain evidence="5">Benny S71-1</strain>
    </source>
</reference>
<evidence type="ECO:0000256" key="1">
    <source>
        <dbReference type="SAM" id="MobiDB-lite"/>
    </source>
</evidence>
<dbReference type="Proteomes" id="UP000278143">
    <property type="component" value="Unassembled WGS sequence"/>
</dbReference>
<feature type="chain" id="PRO_5020386206" evidence="2">
    <location>
        <begin position="27"/>
        <end position="386"/>
    </location>
</feature>
<evidence type="ECO:0000313" key="5">
    <source>
        <dbReference type="Proteomes" id="UP000278143"/>
    </source>
</evidence>